<evidence type="ECO:0000259" key="7">
    <source>
        <dbReference type="PROSITE" id="PS50011"/>
    </source>
</evidence>
<dbReference type="GO" id="GO:0004674">
    <property type="term" value="F:protein serine/threonine kinase activity"/>
    <property type="evidence" value="ECO:0007669"/>
    <property type="project" value="UniProtKB-KW"/>
</dbReference>
<dbReference type="InterPro" id="IPR050588">
    <property type="entry name" value="WNK_Ser-Thr_kinase"/>
</dbReference>
<evidence type="ECO:0000256" key="6">
    <source>
        <dbReference type="SAM" id="MobiDB-lite"/>
    </source>
</evidence>
<feature type="domain" description="Protein kinase" evidence="7">
    <location>
        <begin position="1"/>
        <end position="210"/>
    </location>
</feature>
<feature type="region of interest" description="Disordered" evidence="6">
    <location>
        <begin position="1"/>
        <end position="20"/>
    </location>
</feature>
<accession>A0AAE1S6P5</accession>
<dbReference type="Proteomes" id="UP001291623">
    <property type="component" value="Unassembled WGS sequence"/>
</dbReference>
<keyword evidence="9" id="KW-1185">Reference proteome</keyword>
<dbReference type="GO" id="GO:0005524">
    <property type="term" value="F:ATP binding"/>
    <property type="evidence" value="ECO:0007669"/>
    <property type="project" value="InterPro"/>
</dbReference>
<keyword evidence="2" id="KW-0723">Serine/threonine-protein kinase</keyword>
<dbReference type="Gene3D" id="1.10.510.10">
    <property type="entry name" value="Transferase(Phosphotransferase) domain 1"/>
    <property type="match status" value="1"/>
</dbReference>
<evidence type="ECO:0000256" key="4">
    <source>
        <dbReference type="ARBA" id="ARBA00047899"/>
    </source>
</evidence>
<evidence type="ECO:0000256" key="2">
    <source>
        <dbReference type="ARBA" id="ARBA00022527"/>
    </source>
</evidence>
<evidence type="ECO:0000256" key="3">
    <source>
        <dbReference type="ARBA" id="ARBA00022777"/>
    </source>
</evidence>
<evidence type="ECO:0000313" key="8">
    <source>
        <dbReference type="EMBL" id="KAK4364182.1"/>
    </source>
</evidence>
<organism evidence="8 9">
    <name type="scientific">Anisodus tanguticus</name>
    <dbReference type="NCBI Taxonomy" id="243964"/>
    <lineage>
        <taxon>Eukaryota</taxon>
        <taxon>Viridiplantae</taxon>
        <taxon>Streptophyta</taxon>
        <taxon>Embryophyta</taxon>
        <taxon>Tracheophyta</taxon>
        <taxon>Spermatophyta</taxon>
        <taxon>Magnoliopsida</taxon>
        <taxon>eudicotyledons</taxon>
        <taxon>Gunneridae</taxon>
        <taxon>Pentapetalae</taxon>
        <taxon>asterids</taxon>
        <taxon>lamiids</taxon>
        <taxon>Solanales</taxon>
        <taxon>Solanaceae</taxon>
        <taxon>Solanoideae</taxon>
        <taxon>Hyoscyameae</taxon>
        <taxon>Anisodus</taxon>
    </lineage>
</organism>
<name>A0AAE1S6P5_9SOLA</name>
<evidence type="ECO:0000256" key="5">
    <source>
        <dbReference type="ARBA" id="ARBA00048679"/>
    </source>
</evidence>
<feature type="compositionally biased region" description="Gly residues" evidence="6">
    <location>
        <begin position="1"/>
        <end position="13"/>
    </location>
</feature>
<dbReference type="Pfam" id="PF00069">
    <property type="entry name" value="Pkinase"/>
    <property type="match status" value="1"/>
</dbReference>
<dbReference type="PANTHER" id="PTHR13902">
    <property type="entry name" value="SERINE/THREONINE-PROTEIN KINASE WNK WITH NO LYSINE -RELATED"/>
    <property type="match status" value="1"/>
</dbReference>
<dbReference type="EMBL" id="JAVYJV010000008">
    <property type="protein sequence ID" value="KAK4364182.1"/>
    <property type="molecule type" value="Genomic_DNA"/>
</dbReference>
<keyword evidence="3" id="KW-0808">Transferase</keyword>
<keyword evidence="3" id="KW-0418">Kinase</keyword>
<gene>
    <name evidence="8" type="ORF">RND71_015540</name>
</gene>
<dbReference type="AlphaFoldDB" id="A0AAE1S6P5"/>
<comment type="catalytic activity">
    <reaction evidence="4">
        <text>L-threonyl-[protein] + ATP = O-phospho-L-threonyl-[protein] + ADP + H(+)</text>
        <dbReference type="Rhea" id="RHEA:46608"/>
        <dbReference type="Rhea" id="RHEA-COMP:11060"/>
        <dbReference type="Rhea" id="RHEA-COMP:11605"/>
        <dbReference type="ChEBI" id="CHEBI:15378"/>
        <dbReference type="ChEBI" id="CHEBI:30013"/>
        <dbReference type="ChEBI" id="CHEBI:30616"/>
        <dbReference type="ChEBI" id="CHEBI:61977"/>
        <dbReference type="ChEBI" id="CHEBI:456216"/>
        <dbReference type="EC" id="2.7.11.1"/>
    </reaction>
</comment>
<dbReference type="SUPFAM" id="SSF56112">
    <property type="entry name" value="Protein kinase-like (PK-like)"/>
    <property type="match status" value="1"/>
</dbReference>
<protein>
    <recommendedName>
        <fullName evidence="1">non-specific serine/threonine protein kinase</fullName>
        <ecNumber evidence="1">2.7.11.1</ecNumber>
    </recommendedName>
</protein>
<evidence type="ECO:0000313" key="9">
    <source>
        <dbReference type="Proteomes" id="UP001291623"/>
    </source>
</evidence>
<comment type="catalytic activity">
    <reaction evidence="5">
        <text>L-seryl-[protein] + ATP = O-phospho-L-seryl-[protein] + ADP + H(+)</text>
        <dbReference type="Rhea" id="RHEA:17989"/>
        <dbReference type="Rhea" id="RHEA-COMP:9863"/>
        <dbReference type="Rhea" id="RHEA-COMP:11604"/>
        <dbReference type="ChEBI" id="CHEBI:15378"/>
        <dbReference type="ChEBI" id="CHEBI:29999"/>
        <dbReference type="ChEBI" id="CHEBI:30616"/>
        <dbReference type="ChEBI" id="CHEBI:83421"/>
        <dbReference type="ChEBI" id="CHEBI:456216"/>
        <dbReference type="EC" id="2.7.11.1"/>
    </reaction>
</comment>
<reference evidence="8" key="1">
    <citation type="submission" date="2023-12" db="EMBL/GenBank/DDBJ databases">
        <title>Genome assembly of Anisodus tanguticus.</title>
        <authorList>
            <person name="Wang Y.-J."/>
        </authorList>
    </citation>
    <scope>NUCLEOTIDE SEQUENCE</scope>
    <source>
        <strain evidence="8">KB-2021</strain>
        <tissue evidence="8">Leaf</tissue>
    </source>
</reference>
<dbReference type="EC" id="2.7.11.1" evidence="1"/>
<comment type="caution">
    <text evidence="8">The sequence shown here is derived from an EMBL/GenBank/DDBJ whole genome shotgun (WGS) entry which is preliminary data.</text>
</comment>
<proteinExistence type="predicted"/>
<dbReference type="InterPro" id="IPR011009">
    <property type="entry name" value="Kinase-like_dom_sf"/>
</dbReference>
<dbReference type="PROSITE" id="PS50011">
    <property type="entry name" value="PROTEIN_KINASE_DOM"/>
    <property type="match status" value="1"/>
</dbReference>
<evidence type="ECO:0000256" key="1">
    <source>
        <dbReference type="ARBA" id="ARBA00012513"/>
    </source>
</evidence>
<dbReference type="InterPro" id="IPR000719">
    <property type="entry name" value="Prot_kinase_dom"/>
</dbReference>
<sequence length="329" mass="36611">MISGTGIGNGNGEPLGSCTTNTKGRGSFDWANEPPYLQDDYVEKDPNGRYVRPGALSFRYVRDPGKGRTTRVSCTQPYLAFLPEAISTSEMQGEIKIGDLGLATIMEQRTAKSVIKTPEFMAPELYEEEYNELVDIYSFGMALNLLPSVKLPIQKLKDLSKNAWLSANDLLKDPFLQFENLKESVDNPTQLPKQCPRSLSLFKHLPHSMDVDSEYNQSICIDSSCVSPRVPGLELQRCHQNNEFKLMGKKNDVNSISLTLRIRDPKADHDEAFIAEFIDYLIMKIFPAWNPSSGDHFSGGRNSSKSIGHQGVISDFNMETQVGTGSDEG</sequence>